<dbReference type="InterPro" id="IPR019264">
    <property type="entry name" value="DUF2179"/>
</dbReference>
<gene>
    <name evidence="8" type="ORF">HMPREF1535_01748</name>
</gene>
<dbReference type="PANTHER" id="PTHR33545:SF5">
    <property type="entry name" value="UPF0750 MEMBRANE PROTEIN YITT"/>
    <property type="match status" value="1"/>
</dbReference>
<evidence type="ECO:0000259" key="7">
    <source>
        <dbReference type="Pfam" id="PF10035"/>
    </source>
</evidence>
<evidence type="ECO:0000313" key="9">
    <source>
        <dbReference type="Proteomes" id="UP000033047"/>
    </source>
</evidence>
<feature type="transmembrane region" description="Helical" evidence="6">
    <location>
        <begin position="16"/>
        <end position="35"/>
    </location>
</feature>
<evidence type="ECO:0000256" key="2">
    <source>
        <dbReference type="ARBA" id="ARBA00022475"/>
    </source>
</evidence>
<evidence type="ECO:0000256" key="5">
    <source>
        <dbReference type="ARBA" id="ARBA00023136"/>
    </source>
</evidence>
<feature type="transmembrane region" description="Helical" evidence="6">
    <location>
        <begin position="158"/>
        <end position="178"/>
    </location>
</feature>
<organism evidence="8 9">
    <name type="scientific">Parabacteroides goldsteinii DSM 19448 = WAL 12034</name>
    <dbReference type="NCBI Taxonomy" id="927665"/>
    <lineage>
        <taxon>Bacteria</taxon>
        <taxon>Pseudomonadati</taxon>
        <taxon>Bacteroidota</taxon>
        <taxon>Bacteroidia</taxon>
        <taxon>Bacteroidales</taxon>
        <taxon>Tannerellaceae</taxon>
        <taxon>Parabacteroides</taxon>
    </lineage>
</organism>
<feature type="transmembrane region" description="Helical" evidence="6">
    <location>
        <begin position="84"/>
        <end position="105"/>
    </location>
</feature>
<keyword evidence="4 6" id="KW-1133">Transmembrane helix</keyword>
<keyword evidence="5 6" id="KW-0472">Membrane</keyword>
<evidence type="ECO:0000256" key="4">
    <source>
        <dbReference type="ARBA" id="ARBA00022989"/>
    </source>
</evidence>
<proteinExistence type="predicted"/>
<evidence type="ECO:0000256" key="1">
    <source>
        <dbReference type="ARBA" id="ARBA00004651"/>
    </source>
</evidence>
<sequence>MKAAQFYKIYFSIQDYLMILFGTLLYGFGFNAFILSNEIVTGGVSGICALIFFATGGAIPVSVSYFVINVVLLLAALKILGFKFLIKTIFGVFSLSASLSFFEWLLKGNPILHDQPFMAIMIGALLCGAGLGLVFSANGSTGGTDIIGAIVNKYKNISIGRALLFCDFFIISSSFFLFHNVDKIVFGFVEMIISNYVLDMVLNGNRQSVQFLIFSQKYDEIAERIIHDLDRGCTILDGVGGYSRKPVKVVVLLAKKSESVSIFRLVKQIDHQAFISQSIVRGVYGEGFDQIKT</sequence>
<dbReference type="STRING" id="927665.HMPREF1535_01748"/>
<dbReference type="Gene3D" id="3.30.70.120">
    <property type="match status" value="1"/>
</dbReference>
<dbReference type="InterPro" id="IPR051461">
    <property type="entry name" value="UPF0750_membrane"/>
</dbReference>
<dbReference type="GO" id="GO:0005886">
    <property type="term" value="C:plasma membrane"/>
    <property type="evidence" value="ECO:0007669"/>
    <property type="project" value="UniProtKB-SubCell"/>
</dbReference>
<dbReference type="HOGENOM" id="CLU_063199_1_1_10"/>
<feature type="domain" description="DUF2179" evidence="7">
    <location>
        <begin position="231"/>
        <end position="285"/>
    </location>
</feature>
<keyword evidence="3 6" id="KW-0812">Transmembrane</keyword>
<dbReference type="InterPro" id="IPR003740">
    <property type="entry name" value="YitT"/>
</dbReference>
<dbReference type="Pfam" id="PF02588">
    <property type="entry name" value="YitT_membrane"/>
    <property type="match status" value="1"/>
</dbReference>
<dbReference type="RefSeq" id="WP_009860457.1">
    <property type="nucleotide sequence ID" value="NZ_KQ033912.1"/>
</dbReference>
<dbReference type="PIRSF" id="PIRSF006483">
    <property type="entry name" value="Membrane_protein_YitT"/>
    <property type="match status" value="1"/>
</dbReference>
<protein>
    <recommendedName>
        <fullName evidence="7">DUF2179 domain-containing protein</fullName>
    </recommendedName>
</protein>
<dbReference type="Proteomes" id="UP000033047">
    <property type="component" value="Unassembled WGS sequence"/>
</dbReference>
<dbReference type="EMBL" id="AQHV01000010">
    <property type="protein sequence ID" value="KKB57096.1"/>
    <property type="molecule type" value="Genomic_DNA"/>
</dbReference>
<dbReference type="PANTHER" id="PTHR33545">
    <property type="entry name" value="UPF0750 MEMBRANE PROTEIN YITT-RELATED"/>
    <property type="match status" value="1"/>
</dbReference>
<dbReference type="PATRIC" id="fig|927665.4.peg.1787"/>
<dbReference type="Pfam" id="PF10035">
    <property type="entry name" value="DUF2179"/>
    <property type="match status" value="1"/>
</dbReference>
<keyword evidence="2" id="KW-1003">Cell membrane</keyword>
<dbReference type="InterPro" id="IPR015867">
    <property type="entry name" value="N-reg_PII/ATP_PRibTrfase_C"/>
</dbReference>
<dbReference type="AlphaFoldDB" id="A0A0F5JH18"/>
<evidence type="ECO:0000313" key="8">
    <source>
        <dbReference type="EMBL" id="KKB57096.1"/>
    </source>
</evidence>
<dbReference type="CDD" id="cd16380">
    <property type="entry name" value="YitT_C"/>
    <property type="match status" value="1"/>
</dbReference>
<name>A0A0F5JH18_9BACT</name>
<feature type="transmembrane region" description="Helical" evidence="6">
    <location>
        <begin position="47"/>
        <end position="77"/>
    </location>
</feature>
<comment type="caution">
    <text evidence="8">The sequence shown here is derived from an EMBL/GenBank/DDBJ whole genome shotgun (WGS) entry which is preliminary data.</text>
</comment>
<evidence type="ECO:0000256" key="3">
    <source>
        <dbReference type="ARBA" id="ARBA00022692"/>
    </source>
</evidence>
<comment type="subcellular location">
    <subcellularLocation>
        <location evidence="1">Cell membrane</location>
        <topology evidence="1">Multi-pass membrane protein</topology>
    </subcellularLocation>
</comment>
<feature type="transmembrane region" description="Helical" evidence="6">
    <location>
        <begin position="117"/>
        <end position="137"/>
    </location>
</feature>
<reference evidence="8 9" key="1">
    <citation type="submission" date="2013-04" db="EMBL/GenBank/DDBJ databases">
        <title>The Genome Sequence of Parabacteroides goldsteinii DSM 19448.</title>
        <authorList>
            <consortium name="The Broad Institute Genomics Platform"/>
            <person name="Earl A."/>
            <person name="Ward D."/>
            <person name="Feldgarden M."/>
            <person name="Gevers D."/>
            <person name="Martens E."/>
            <person name="Sakamoto M."/>
            <person name="Benno Y."/>
            <person name="Song Y."/>
            <person name="Liu C."/>
            <person name="Lee J."/>
            <person name="Bolanos M."/>
            <person name="Vaisanen M.L."/>
            <person name="Finegold S.M."/>
            <person name="Walker B."/>
            <person name="Young S."/>
            <person name="Zeng Q."/>
            <person name="Gargeya S."/>
            <person name="Fitzgerald M."/>
            <person name="Haas B."/>
            <person name="Abouelleil A."/>
            <person name="Allen A.W."/>
            <person name="Alvarado L."/>
            <person name="Arachchi H.M."/>
            <person name="Berlin A.M."/>
            <person name="Chapman S.B."/>
            <person name="Gainer-Dewar J."/>
            <person name="Goldberg J."/>
            <person name="Griggs A."/>
            <person name="Gujja S."/>
            <person name="Hansen M."/>
            <person name="Howarth C."/>
            <person name="Imamovic A."/>
            <person name="Ireland A."/>
            <person name="Larimer J."/>
            <person name="McCowan C."/>
            <person name="Murphy C."/>
            <person name="Pearson M."/>
            <person name="Poon T.W."/>
            <person name="Priest M."/>
            <person name="Roberts A."/>
            <person name="Saif S."/>
            <person name="Shea T."/>
            <person name="Sisk P."/>
            <person name="Sykes S."/>
            <person name="Wortman J."/>
            <person name="Nusbaum C."/>
            <person name="Birren B."/>
        </authorList>
    </citation>
    <scope>NUCLEOTIDE SEQUENCE [LARGE SCALE GENOMIC DNA]</scope>
    <source>
        <strain evidence="8 9">DSM 19448</strain>
    </source>
</reference>
<evidence type="ECO:0000256" key="6">
    <source>
        <dbReference type="SAM" id="Phobius"/>
    </source>
</evidence>
<accession>A0A0F5JH18</accession>